<reference evidence="5" key="3">
    <citation type="submission" date="2024-06" db="EMBL/GenBank/DDBJ databases">
        <title>Vaginal Lactobacillus fatty acid response mechanisms reveal a metabolite-targeted strategy for bacterial vaginosis treatment.</title>
        <authorList>
            <person name="Zhu M."/>
            <person name="Blainey P.C."/>
            <person name="Bloom S.M."/>
            <person name="Kwon D.S."/>
        </authorList>
    </citation>
    <scope>NUCLEOTIDE SEQUENCE</scope>
    <source>
        <strain evidence="5">194_F1_1</strain>
    </source>
</reference>
<evidence type="ECO:0000313" key="5">
    <source>
        <dbReference type="EMBL" id="MES5149286.1"/>
    </source>
</evidence>
<dbReference type="InterPro" id="IPR011856">
    <property type="entry name" value="tRNA_endonuc-like_dom_sf"/>
</dbReference>
<dbReference type="Proteomes" id="UP000289808">
    <property type="component" value="Unassembled WGS sequence"/>
</dbReference>
<evidence type="ECO:0000256" key="3">
    <source>
        <dbReference type="ARBA" id="ARBA00022801"/>
    </source>
</evidence>
<protein>
    <submittedName>
        <fullName evidence="7">VRR-NUC domain-containing protein</fullName>
    </submittedName>
</protein>
<feature type="domain" description="VRR-NUC" evidence="4">
    <location>
        <begin position="2"/>
        <end position="96"/>
    </location>
</feature>
<dbReference type="GO" id="GO:0004518">
    <property type="term" value="F:nuclease activity"/>
    <property type="evidence" value="ECO:0007669"/>
    <property type="project" value="UniProtKB-KW"/>
</dbReference>
<evidence type="ECO:0000313" key="7">
    <source>
        <dbReference type="EMBL" id="TDN28335.1"/>
    </source>
</evidence>
<evidence type="ECO:0000259" key="4">
    <source>
        <dbReference type="SMART" id="SM00990"/>
    </source>
</evidence>
<evidence type="ECO:0000313" key="9">
    <source>
        <dbReference type="Proteomes" id="UP000295195"/>
    </source>
</evidence>
<dbReference type="EMBL" id="JBETVU010000012">
    <property type="protein sequence ID" value="MES5149286.1"/>
    <property type="molecule type" value="Genomic_DNA"/>
</dbReference>
<evidence type="ECO:0000313" key="10">
    <source>
        <dbReference type="Proteomes" id="UP001434419"/>
    </source>
</evidence>
<dbReference type="GO" id="GO:0003676">
    <property type="term" value="F:nucleic acid binding"/>
    <property type="evidence" value="ECO:0007669"/>
    <property type="project" value="InterPro"/>
</dbReference>
<evidence type="ECO:0000256" key="2">
    <source>
        <dbReference type="ARBA" id="ARBA00022722"/>
    </source>
</evidence>
<gene>
    <name evidence="5" type="ORF">ABVC42_05010</name>
    <name evidence="7" type="ORF">CEE75_13130</name>
    <name evidence="6" type="ORF">ERD32_02550</name>
</gene>
<dbReference type="Proteomes" id="UP000295195">
    <property type="component" value="Unassembled WGS sequence"/>
</dbReference>
<dbReference type="SMART" id="SM00990">
    <property type="entry name" value="VRR_NUC"/>
    <property type="match status" value="1"/>
</dbReference>
<evidence type="ECO:0000313" key="6">
    <source>
        <dbReference type="EMBL" id="RXF59188.1"/>
    </source>
</evidence>
<name>A0A135ZG41_9LACO</name>
<dbReference type="InterPro" id="IPR014883">
    <property type="entry name" value="VRR_NUC"/>
</dbReference>
<dbReference type="EMBL" id="NKLP01000298">
    <property type="protein sequence ID" value="TDN28335.1"/>
    <property type="molecule type" value="Genomic_DNA"/>
</dbReference>
<accession>A0A135ZG41</accession>
<dbReference type="Proteomes" id="UP001434419">
    <property type="component" value="Unassembled WGS sequence"/>
</dbReference>
<dbReference type="Pfam" id="PF08774">
    <property type="entry name" value="VRR_NUC"/>
    <property type="match status" value="1"/>
</dbReference>
<dbReference type="GO" id="GO:0016788">
    <property type="term" value="F:hydrolase activity, acting on ester bonds"/>
    <property type="evidence" value="ECO:0007669"/>
    <property type="project" value="InterPro"/>
</dbReference>
<proteinExistence type="predicted"/>
<reference evidence="7 9" key="1">
    <citation type="submission" date="2017-06" db="EMBL/GenBank/DDBJ databases">
        <authorList>
            <person name="Swanenburg J."/>
            <person name="Kort R."/>
        </authorList>
    </citation>
    <scope>NUCLEOTIDE SEQUENCE [LARGE SCALE GENOMIC DNA]</scope>
    <source>
        <strain evidence="7 9">RL05</strain>
    </source>
</reference>
<keyword evidence="3" id="KW-0378">Hydrolase</keyword>
<evidence type="ECO:0000256" key="1">
    <source>
        <dbReference type="ARBA" id="ARBA00001946"/>
    </source>
</evidence>
<dbReference type="Gene3D" id="3.40.1350.10">
    <property type="match status" value="1"/>
</dbReference>
<keyword evidence="10" id="KW-1185">Reference proteome</keyword>
<keyword evidence="2" id="KW-0540">Nuclease</keyword>
<dbReference type="AlphaFoldDB" id="A0A135ZG41"/>
<comment type="caution">
    <text evidence="7">The sequence shown here is derived from an EMBL/GenBank/DDBJ whole genome shotgun (WGS) entry which is preliminary data.</text>
</comment>
<dbReference type="RefSeq" id="WP_021355187.1">
    <property type="nucleotide sequence ID" value="NZ_CAZZQD010000001.1"/>
</dbReference>
<dbReference type="EMBL" id="SCLX01000009">
    <property type="protein sequence ID" value="RXF59188.1"/>
    <property type="molecule type" value="Genomic_DNA"/>
</dbReference>
<evidence type="ECO:0000313" key="8">
    <source>
        <dbReference type="Proteomes" id="UP000289808"/>
    </source>
</evidence>
<comment type="cofactor">
    <cofactor evidence="1">
        <name>Mg(2+)</name>
        <dbReference type="ChEBI" id="CHEBI:18420"/>
    </cofactor>
</comment>
<reference evidence="6 8" key="2">
    <citation type="submission" date="2019-01" db="EMBL/GenBank/DDBJ databases">
        <title>The genome sequence of Lactobacillus crispatus L49.</title>
        <authorList>
            <person name="Zhong J."/>
            <person name="Zhang J."/>
        </authorList>
    </citation>
    <scope>NUCLEOTIDE SEQUENCE [LARGE SCALE GENOMIC DNA]</scope>
    <source>
        <strain evidence="6 8">L49</strain>
    </source>
</reference>
<organism evidence="7 9">
    <name type="scientific">Lactobacillus crispatus</name>
    <dbReference type="NCBI Taxonomy" id="47770"/>
    <lineage>
        <taxon>Bacteria</taxon>
        <taxon>Bacillati</taxon>
        <taxon>Bacillota</taxon>
        <taxon>Bacilli</taxon>
        <taxon>Lactobacillales</taxon>
        <taxon>Lactobacillaceae</taxon>
        <taxon>Lactobacillus</taxon>
    </lineage>
</organism>
<sequence>MESEHSIQKKIELVVSQHHCHIFRANVGKIRTPDGRFFTTGLPSGYPDLHGWRDWDHQAFYIEVKNATGKPRPDQIAFHKMLMKFNVIHGIARNTNDALKIVENGLVGYGYK</sequence>